<keyword evidence="2" id="KW-1185">Reference proteome</keyword>
<proteinExistence type="predicted"/>
<accession>A0ABU0E6Q4</accession>
<name>A0ABU0E6Q4_9FIRM</name>
<comment type="caution">
    <text evidence="1">The sequence shown here is derived from an EMBL/GenBank/DDBJ whole genome shotgun (WGS) entry which is preliminary data.</text>
</comment>
<dbReference type="RefSeq" id="WP_307410307.1">
    <property type="nucleotide sequence ID" value="NZ_JAUSUR010000007.1"/>
</dbReference>
<sequence length="161" mass="18807">MKLQDVTEFSYAALWSSYLDEVEVYLKRMNATDEERLDVYEWVNEGNDFMNNGDYIYKEDGSPADYITALRLFGELRKEKLKEKKMKEFNYELFKTSLENANRAILGLKRSEPGSRFRMETCVNKESVKIYVINKGKVTRIITITGPDIEIENKSESEGEL</sequence>
<organism evidence="1 2">
    <name type="scientific">Breznakia pachnodae</name>
    <dbReference type="NCBI Taxonomy" id="265178"/>
    <lineage>
        <taxon>Bacteria</taxon>
        <taxon>Bacillati</taxon>
        <taxon>Bacillota</taxon>
        <taxon>Erysipelotrichia</taxon>
        <taxon>Erysipelotrichales</taxon>
        <taxon>Erysipelotrichaceae</taxon>
        <taxon>Breznakia</taxon>
    </lineage>
</organism>
<dbReference type="EMBL" id="JAUSUR010000007">
    <property type="protein sequence ID" value="MDQ0362572.1"/>
    <property type="molecule type" value="Genomic_DNA"/>
</dbReference>
<protein>
    <submittedName>
        <fullName evidence="1">Uncharacterized protein</fullName>
    </submittedName>
</protein>
<gene>
    <name evidence="1" type="ORF">J2S15_003326</name>
</gene>
<evidence type="ECO:0000313" key="2">
    <source>
        <dbReference type="Proteomes" id="UP001230220"/>
    </source>
</evidence>
<dbReference type="Proteomes" id="UP001230220">
    <property type="component" value="Unassembled WGS sequence"/>
</dbReference>
<evidence type="ECO:0000313" key="1">
    <source>
        <dbReference type="EMBL" id="MDQ0362572.1"/>
    </source>
</evidence>
<reference evidence="1 2" key="1">
    <citation type="submission" date="2023-07" db="EMBL/GenBank/DDBJ databases">
        <title>Genomic Encyclopedia of Type Strains, Phase IV (KMG-IV): sequencing the most valuable type-strain genomes for metagenomic binning, comparative biology and taxonomic classification.</title>
        <authorList>
            <person name="Goeker M."/>
        </authorList>
    </citation>
    <scope>NUCLEOTIDE SEQUENCE [LARGE SCALE GENOMIC DNA]</scope>
    <source>
        <strain evidence="1 2">DSM 16784</strain>
    </source>
</reference>